<feature type="compositionally biased region" description="Basic and acidic residues" evidence="1">
    <location>
        <begin position="84"/>
        <end position="93"/>
    </location>
</feature>
<evidence type="ECO:0000313" key="3">
    <source>
        <dbReference type="Proteomes" id="UP000683360"/>
    </source>
</evidence>
<feature type="compositionally biased region" description="Basic and acidic residues" evidence="1">
    <location>
        <begin position="119"/>
        <end position="130"/>
    </location>
</feature>
<feature type="region of interest" description="Disordered" evidence="1">
    <location>
        <begin position="77"/>
        <end position="100"/>
    </location>
</feature>
<dbReference type="EMBL" id="CAJPWZ010000309">
    <property type="protein sequence ID" value="CAG2190049.1"/>
    <property type="molecule type" value="Genomic_DNA"/>
</dbReference>
<dbReference type="AlphaFoldDB" id="A0A8S3Q0A0"/>
<sequence>MGASFAKLNCCGGIRKNKIGVISSSLEIINRIETRPSPEILQELQRVGIISERSGGVRFIVETLTESEMIKPRRLPAISMSNDSTRRLTDKSRASTSKDIYDNEDKGLMVEIRRMDALADKGKMAKESERRRQKAKARRDKRLKEKIIKTEKKLRRGNRAEEGNHGAIPKPKREKGRRPAREPRPITVSGLPDVSI</sequence>
<keyword evidence="3" id="KW-1185">Reference proteome</keyword>
<evidence type="ECO:0000256" key="1">
    <source>
        <dbReference type="SAM" id="MobiDB-lite"/>
    </source>
</evidence>
<protein>
    <submittedName>
        <fullName evidence="2">Uncharacterized protein</fullName>
    </submittedName>
</protein>
<comment type="caution">
    <text evidence="2">The sequence shown here is derived from an EMBL/GenBank/DDBJ whole genome shotgun (WGS) entry which is preliminary data.</text>
</comment>
<organism evidence="2 3">
    <name type="scientific">Mytilus edulis</name>
    <name type="common">Blue mussel</name>
    <dbReference type="NCBI Taxonomy" id="6550"/>
    <lineage>
        <taxon>Eukaryota</taxon>
        <taxon>Metazoa</taxon>
        <taxon>Spiralia</taxon>
        <taxon>Lophotrochozoa</taxon>
        <taxon>Mollusca</taxon>
        <taxon>Bivalvia</taxon>
        <taxon>Autobranchia</taxon>
        <taxon>Pteriomorphia</taxon>
        <taxon>Mytilida</taxon>
        <taxon>Mytiloidea</taxon>
        <taxon>Mytilidae</taxon>
        <taxon>Mytilinae</taxon>
        <taxon>Mytilus</taxon>
    </lineage>
</organism>
<proteinExistence type="predicted"/>
<feature type="compositionally biased region" description="Basic and acidic residues" evidence="1">
    <location>
        <begin position="142"/>
        <end position="151"/>
    </location>
</feature>
<dbReference type="Proteomes" id="UP000683360">
    <property type="component" value="Unassembled WGS sequence"/>
</dbReference>
<name>A0A8S3Q0A0_MYTED</name>
<evidence type="ECO:0000313" key="2">
    <source>
        <dbReference type="EMBL" id="CAG2190049.1"/>
    </source>
</evidence>
<gene>
    <name evidence="2" type="ORF">MEDL_5307</name>
</gene>
<feature type="region of interest" description="Disordered" evidence="1">
    <location>
        <begin position="119"/>
        <end position="196"/>
    </location>
</feature>
<accession>A0A8S3Q0A0</accession>
<reference evidence="2" key="1">
    <citation type="submission" date="2021-03" db="EMBL/GenBank/DDBJ databases">
        <authorList>
            <person name="Bekaert M."/>
        </authorList>
    </citation>
    <scope>NUCLEOTIDE SEQUENCE</scope>
</reference>
<feature type="compositionally biased region" description="Basic residues" evidence="1">
    <location>
        <begin position="131"/>
        <end position="141"/>
    </location>
</feature>